<feature type="compositionally biased region" description="Low complexity" evidence="15">
    <location>
        <begin position="804"/>
        <end position="815"/>
    </location>
</feature>
<evidence type="ECO:0000256" key="6">
    <source>
        <dbReference type="ARBA" id="ARBA00022833"/>
    </source>
</evidence>
<keyword evidence="4" id="KW-0479">Metal-binding</keyword>
<feature type="region of interest" description="Disordered" evidence="15">
    <location>
        <begin position="799"/>
        <end position="879"/>
    </location>
</feature>
<dbReference type="GO" id="GO:0007214">
    <property type="term" value="P:gamma-aminobutyric acid signaling pathway"/>
    <property type="evidence" value="ECO:0007669"/>
    <property type="project" value="TreeGrafter"/>
</dbReference>
<evidence type="ECO:0000313" key="20">
    <source>
        <dbReference type="EMBL" id="TWW80959.1"/>
    </source>
</evidence>
<dbReference type="PROSITE" id="PS00518">
    <property type="entry name" value="ZF_RING_1"/>
    <property type="match status" value="1"/>
</dbReference>
<keyword evidence="3 16" id="KW-0812">Transmembrane</keyword>
<feature type="compositionally biased region" description="Polar residues" evidence="15">
    <location>
        <begin position="869"/>
        <end position="879"/>
    </location>
</feature>
<dbReference type="InterPro" id="IPR003877">
    <property type="entry name" value="SPRY_dom"/>
</dbReference>
<dbReference type="InterPro" id="IPR027370">
    <property type="entry name" value="Znf-RING_euk"/>
</dbReference>
<evidence type="ECO:0000259" key="18">
    <source>
        <dbReference type="PROSITE" id="PS50188"/>
    </source>
</evidence>
<feature type="transmembrane region" description="Helical" evidence="16">
    <location>
        <begin position="631"/>
        <end position="653"/>
    </location>
</feature>
<dbReference type="CDD" id="cd13733">
    <property type="entry name" value="SPRY_PRY_C-I_1"/>
    <property type="match status" value="1"/>
</dbReference>
<dbReference type="Pfam" id="PF25600">
    <property type="entry name" value="TRIM_CC"/>
    <property type="match status" value="1"/>
</dbReference>
<evidence type="ECO:0000256" key="13">
    <source>
        <dbReference type="PROSITE-ProRule" id="PRU00175"/>
    </source>
</evidence>
<accession>A0A5C6PPT5</accession>
<evidence type="ECO:0000256" key="14">
    <source>
        <dbReference type="SAM" id="Coils"/>
    </source>
</evidence>
<dbReference type="AlphaFoldDB" id="A0A5C6PPT5"/>
<dbReference type="Pfam" id="PF13445">
    <property type="entry name" value="zf-RING_UBOX"/>
    <property type="match status" value="1"/>
</dbReference>
<feature type="compositionally biased region" description="Polar residues" evidence="15">
    <location>
        <begin position="943"/>
        <end position="955"/>
    </location>
</feature>
<comment type="caution">
    <text evidence="20">The sequence shown here is derived from an EMBL/GenBank/DDBJ whole genome shotgun (WGS) entry which is preliminary data.</text>
</comment>
<dbReference type="InterPro" id="IPR001841">
    <property type="entry name" value="Znf_RING"/>
</dbReference>
<dbReference type="PANTHER" id="PTHR10519">
    <property type="entry name" value="GABA-B RECEPTOR"/>
    <property type="match status" value="1"/>
</dbReference>
<evidence type="ECO:0000256" key="12">
    <source>
        <dbReference type="ARBA" id="ARBA00023224"/>
    </source>
</evidence>
<dbReference type="Pfam" id="PF00622">
    <property type="entry name" value="SPRY"/>
    <property type="match status" value="1"/>
</dbReference>
<keyword evidence="21" id="KW-1185">Reference proteome</keyword>
<dbReference type="InterPro" id="IPR006574">
    <property type="entry name" value="PRY"/>
</dbReference>
<dbReference type="InterPro" id="IPR017907">
    <property type="entry name" value="Znf_RING_CS"/>
</dbReference>
<dbReference type="SUPFAM" id="SSF49899">
    <property type="entry name" value="Concanavalin A-like lectins/glucanases"/>
    <property type="match status" value="1"/>
</dbReference>
<evidence type="ECO:0000256" key="7">
    <source>
        <dbReference type="ARBA" id="ARBA00022989"/>
    </source>
</evidence>
<dbReference type="InterPro" id="IPR058030">
    <property type="entry name" value="TRIM8/14/16/25/29/45/65_CC"/>
</dbReference>
<dbReference type="Pfam" id="PF13765">
    <property type="entry name" value="PRY"/>
    <property type="match status" value="1"/>
</dbReference>
<dbReference type="InterPro" id="IPR003879">
    <property type="entry name" value="Butyrophylin_SPRY"/>
</dbReference>
<evidence type="ECO:0000256" key="5">
    <source>
        <dbReference type="ARBA" id="ARBA00022771"/>
    </source>
</evidence>
<dbReference type="Proteomes" id="UP000324091">
    <property type="component" value="Chromosome 1"/>
</dbReference>
<dbReference type="PROSITE" id="PS50089">
    <property type="entry name" value="ZF_RING_2"/>
    <property type="match status" value="1"/>
</dbReference>
<keyword evidence="7 16" id="KW-1133">Transmembrane helix</keyword>
<dbReference type="InterPro" id="IPR013083">
    <property type="entry name" value="Znf_RING/FYVE/PHD"/>
</dbReference>
<feature type="transmembrane region" description="Helical" evidence="16">
    <location>
        <begin position="659"/>
        <end position="681"/>
    </location>
</feature>
<dbReference type="SUPFAM" id="SSF57850">
    <property type="entry name" value="RING/U-box"/>
    <property type="match status" value="1"/>
</dbReference>
<dbReference type="Gene3D" id="2.60.120.920">
    <property type="match status" value="1"/>
</dbReference>
<proteinExistence type="inferred from homology"/>
<feature type="domain" description="G-protein coupled receptors family 3 profile" evidence="19">
    <location>
        <begin position="425"/>
        <end position="684"/>
    </location>
</feature>
<dbReference type="InterPro" id="IPR043136">
    <property type="entry name" value="B30.2/SPRY_sf"/>
</dbReference>
<evidence type="ECO:0000256" key="2">
    <source>
        <dbReference type="ARBA" id="ARBA00008991"/>
    </source>
</evidence>
<dbReference type="PRINTS" id="PR01407">
    <property type="entry name" value="BUTYPHLNCDUF"/>
</dbReference>
<dbReference type="InterPro" id="IPR002455">
    <property type="entry name" value="GPCR3_GABA-B"/>
</dbReference>
<dbReference type="SMART" id="SM00589">
    <property type="entry name" value="PRY"/>
    <property type="match status" value="1"/>
</dbReference>
<evidence type="ECO:0000313" key="21">
    <source>
        <dbReference type="Proteomes" id="UP000324091"/>
    </source>
</evidence>
<dbReference type="SMART" id="SM00184">
    <property type="entry name" value="RING"/>
    <property type="match status" value="1"/>
</dbReference>
<dbReference type="GO" id="GO:0008270">
    <property type="term" value="F:zinc ion binding"/>
    <property type="evidence" value="ECO:0007669"/>
    <property type="project" value="UniProtKB-KW"/>
</dbReference>
<evidence type="ECO:0000259" key="17">
    <source>
        <dbReference type="PROSITE" id="PS50089"/>
    </source>
</evidence>
<dbReference type="CDD" id="cd15292">
    <property type="entry name" value="7tmC_GPR156"/>
    <property type="match status" value="1"/>
</dbReference>
<organism evidence="20 21">
    <name type="scientific">Takifugu flavidus</name>
    <name type="common">sansaifugu</name>
    <dbReference type="NCBI Taxonomy" id="433684"/>
    <lineage>
        <taxon>Eukaryota</taxon>
        <taxon>Metazoa</taxon>
        <taxon>Chordata</taxon>
        <taxon>Craniata</taxon>
        <taxon>Vertebrata</taxon>
        <taxon>Euteleostomi</taxon>
        <taxon>Actinopterygii</taxon>
        <taxon>Neopterygii</taxon>
        <taxon>Teleostei</taxon>
        <taxon>Neoteleostei</taxon>
        <taxon>Acanthomorphata</taxon>
        <taxon>Eupercaria</taxon>
        <taxon>Tetraodontiformes</taxon>
        <taxon>Tetradontoidea</taxon>
        <taxon>Tetraodontidae</taxon>
        <taxon>Takifugu</taxon>
    </lineage>
</organism>
<dbReference type="FunFam" id="2.60.120.920:FF:000004">
    <property type="entry name" value="Butyrophilin subfamily 1 member A1"/>
    <property type="match status" value="1"/>
</dbReference>
<name>A0A5C6PPT5_9TELE</name>
<evidence type="ECO:0000256" key="3">
    <source>
        <dbReference type="ARBA" id="ARBA00022692"/>
    </source>
</evidence>
<dbReference type="InterPro" id="IPR017978">
    <property type="entry name" value="GPCR_3_C"/>
</dbReference>
<feature type="transmembrane region" description="Helical" evidence="16">
    <location>
        <begin position="496"/>
        <end position="515"/>
    </location>
</feature>
<comment type="subcellular location">
    <subcellularLocation>
        <location evidence="1">Membrane</location>
        <topology evidence="1">Multi-pass membrane protein</topology>
    </subcellularLocation>
</comment>
<keyword evidence="10 20" id="KW-0675">Receptor</keyword>
<keyword evidence="9 16" id="KW-0472">Membrane</keyword>
<evidence type="ECO:0000256" key="8">
    <source>
        <dbReference type="ARBA" id="ARBA00023040"/>
    </source>
</evidence>
<evidence type="ECO:0000256" key="9">
    <source>
        <dbReference type="ARBA" id="ARBA00023136"/>
    </source>
</evidence>
<feature type="region of interest" description="Disordered" evidence="15">
    <location>
        <begin position="943"/>
        <end position="976"/>
    </location>
</feature>
<feature type="coiled-coil region" evidence="14">
    <location>
        <begin position="727"/>
        <end position="761"/>
    </location>
</feature>
<evidence type="ECO:0000256" key="16">
    <source>
        <dbReference type="SAM" id="Phobius"/>
    </source>
</evidence>
<dbReference type="InterPro" id="IPR041946">
    <property type="entry name" value="GPR156_7TM"/>
</dbReference>
<dbReference type="GO" id="GO:0004965">
    <property type="term" value="F:G protein-coupled GABA receptor activity"/>
    <property type="evidence" value="ECO:0007669"/>
    <property type="project" value="InterPro"/>
</dbReference>
<dbReference type="GO" id="GO:0038039">
    <property type="term" value="C:G protein-coupled receptor heterodimeric complex"/>
    <property type="evidence" value="ECO:0007669"/>
    <property type="project" value="TreeGrafter"/>
</dbReference>
<dbReference type="InterPro" id="IPR013320">
    <property type="entry name" value="ConA-like_dom_sf"/>
</dbReference>
<feature type="transmembrane region" description="Helical" evidence="16">
    <location>
        <begin position="427"/>
        <end position="450"/>
    </location>
</feature>
<dbReference type="EMBL" id="RHFK02000001">
    <property type="protein sequence ID" value="TWW80959.1"/>
    <property type="molecule type" value="Genomic_DNA"/>
</dbReference>
<dbReference type="SMART" id="SM00449">
    <property type="entry name" value="SPRY"/>
    <property type="match status" value="1"/>
</dbReference>
<sequence length="1179" mass="130522">MASTLSEELLLCPICLDLFNLPISTPCGHNFCKECIQGYWEIAELPQCPVCKQKLSKGPEFKVNTLLSELATQFKKSSAKKGKRDSGSVDESSSQEDFCSRHHVVDAFKMSQMKDSVSKKLPDLFSKSGDMCAGPVEASINDRLHWINEINQTAGISRENAAREIQDCLQLFQKLFHMVQKGQEDLLEDINSKQMQVELKARGMVVALEQEIDTFVQKRASDHHPFQVLSTSTRACLQPAVYVGAVSRAVTRVAGELEETVGVHVKRLYETEIQRARQYAVDVTLDPDTAHPKLILSENRKQVHHGDVALKLPDNPKRFYPGVSVLGKEGFSSERFYYEVLVKGKTEWDIGVGLENVSRKGGNMLNPENGYWALGMRGGQSYWALSSTPVSLPLVKELQRVGIYVDMECGQLAVELPSRALSPVLSAVMWTLLSCGILLAIVFLSFTLHFKNNRIVKMSSPNLNVLTLLGSVLTYSSGFLFAAVEGASPAVLQARMWTLCVGSTLVFGPILGKTWRLYRVFTQRVPDKRVIIRDIQLMGLVALLLTVDMLILTAWYLTDPIRCSRSVAAAFKVMERQISYSLTQTDTCSSVYYDLWVTIMAVKKGCLLLYGTYLAGLTSNVSHPPVNQSPTILTVVTLVTISSTVALPVSVFLQAWPNVVYSIVAGAIFICTLATNCMLFVPQLTQWRHFEEDQNNPSQMAKYFSSPSRSQPSAYSQEEIYYLLGENNSMKKLLTEKNAVIDSLQEQVSNAKDKLLHLVAASQPAELQDLDSSNTNLNSSSTQTTELQYDGLCASSLPQRDAESQLSQPHPSSPLATAAEATAPSSGPANAHISCTELAASSPPPKGIYSENWSGSSPSPGPTGGGTLESRTGTTLKQPLSHQPIGFLRTPEETVNFVTSLQSPQGISPFHRGQTARPSGFVSSEQLQEILQELSIDAVETSLRSPGQMSRTSTHFKYPEPTMLSPLSLTTPRSPRTPAVFRYPSISPYMMRKRRPPFYSSRRGLACFHTGLEAVGHRWVKDRCEKQNQGKHSDGIAVSDTFIQAEDNGELQEVKEDDEGENGVIRGHKRCISKSHRCSALPSSKRGYTFTPDVDAGGNKEHHHRHVRDSCWSWDSESSSSTDYCYYHRPYCESCLQRGSLMSSESSSDSSDSEYEGYSSLYRSPHPVVFKEDIKPTFV</sequence>
<keyword evidence="5 13" id="KW-0863">Zinc-finger</keyword>
<dbReference type="PANTHER" id="PTHR10519:SF20">
    <property type="entry name" value="G-PROTEIN COUPLED RECEPTOR 156-RELATED"/>
    <property type="match status" value="1"/>
</dbReference>
<feature type="transmembrane region" description="Helical" evidence="16">
    <location>
        <begin position="462"/>
        <end position="484"/>
    </location>
</feature>
<evidence type="ECO:0000256" key="15">
    <source>
        <dbReference type="SAM" id="MobiDB-lite"/>
    </source>
</evidence>
<evidence type="ECO:0000256" key="11">
    <source>
        <dbReference type="ARBA" id="ARBA00023180"/>
    </source>
</evidence>
<gene>
    <name evidence="20" type="ORF">D4764_01G0007740</name>
</gene>
<dbReference type="PROSITE" id="PS50188">
    <property type="entry name" value="B302_SPRY"/>
    <property type="match status" value="1"/>
</dbReference>
<feature type="compositionally biased region" description="Polar residues" evidence="15">
    <location>
        <begin position="965"/>
        <end position="974"/>
    </location>
</feature>
<keyword evidence="11" id="KW-0325">Glycoprotein</keyword>
<evidence type="ECO:0000259" key="19">
    <source>
        <dbReference type="PROSITE" id="PS50259"/>
    </source>
</evidence>
<feature type="domain" description="B30.2/SPRY" evidence="18">
    <location>
        <begin position="263"/>
        <end position="462"/>
    </location>
</feature>
<protein>
    <submittedName>
        <fullName evidence="20">G-protein coupled receptor 156</fullName>
    </submittedName>
</protein>
<feature type="domain" description="RING-type" evidence="17">
    <location>
        <begin position="12"/>
        <end position="52"/>
    </location>
</feature>
<keyword evidence="8" id="KW-0297">G-protein coupled receptor</keyword>
<keyword evidence="6" id="KW-0862">Zinc</keyword>
<evidence type="ECO:0000256" key="1">
    <source>
        <dbReference type="ARBA" id="ARBA00004141"/>
    </source>
</evidence>
<dbReference type="Pfam" id="PF00003">
    <property type="entry name" value="7tm_3"/>
    <property type="match status" value="1"/>
</dbReference>
<dbReference type="InterPro" id="IPR001870">
    <property type="entry name" value="B30.2/SPRY"/>
</dbReference>
<dbReference type="PROSITE" id="PS50259">
    <property type="entry name" value="G_PROTEIN_RECEP_F3_4"/>
    <property type="match status" value="1"/>
</dbReference>
<feature type="transmembrane region" description="Helical" evidence="16">
    <location>
        <begin position="535"/>
        <end position="557"/>
    </location>
</feature>
<keyword evidence="14" id="KW-0175">Coiled coil</keyword>
<evidence type="ECO:0000256" key="10">
    <source>
        <dbReference type="ARBA" id="ARBA00023170"/>
    </source>
</evidence>
<reference evidence="20 21" key="1">
    <citation type="submission" date="2019-04" db="EMBL/GenBank/DDBJ databases">
        <title>Chromosome genome assembly for Takifugu flavidus.</title>
        <authorList>
            <person name="Xiao S."/>
        </authorList>
    </citation>
    <scope>NUCLEOTIDE SEQUENCE [LARGE SCALE GENOMIC DNA]</scope>
    <source>
        <strain evidence="20">HTHZ2018</strain>
        <tissue evidence="20">Muscle</tissue>
    </source>
</reference>
<comment type="similarity">
    <text evidence="2">Belongs to the G-protein coupled receptor 3 family. GABA-B receptor subfamily.</text>
</comment>
<dbReference type="Gene3D" id="3.30.40.10">
    <property type="entry name" value="Zinc/RING finger domain, C3HC4 (zinc finger)"/>
    <property type="match status" value="1"/>
</dbReference>
<evidence type="ECO:0000256" key="4">
    <source>
        <dbReference type="ARBA" id="ARBA00022723"/>
    </source>
</evidence>
<keyword evidence="12" id="KW-0807">Transducer</keyword>